<feature type="region of interest" description="Disordered" evidence="11">
    <location>
        <begin position="876"/>
        <end position="924"/>
    </location>
</feature>
<feature type="domain" description="CNH" evidence="13">
    <location>
        <begin position="995"/>
        <end position="1282"/>
    </location>
</feature>
<feature type="compositionally biased region" description="Polar residues" evidence="11">
    <location>
        <begin position="712"/>
        <end position="722"/>
    </location>
</feature>
<feature type="region of interest" description="Disordered" evidence="11">
    <location>
        <begin position="955"/>
        <end position="984"/>
    </location>
</feature>
<dbReference type="GeneID" id="100491719"/>
<feature type="compositionally biased region" description="Low complexity" evidence="11">
    <location>
        <begin position="681"/>
        <end position="697"/>
    </location>
</feature>
<dbReference type="FunFam" id="1.10.510.10:FF:000003">
    <property type="entry name" value="TRAF2 and NCK-interacting protein kinase isoform 4"/>
    <property type="match status" value="1"/>
</dbReference>
<dbReference type="GO" id="GO:0004674">
    <property type="term" value="F:protein serine/threonine kinase activity"/>
    <property type="evidence" value="ECO:0007669"/>
    <property type="project" value="UniProtKB-KW"/>
</dbReference>
<dbReference type="Gene3D" id="3.30.200.20">
    <property type="entry name" value="Phosphorylase Kinase, domain 1"/>
    <property type="match status" value="1"/>
</dbReference>
<comment type="catalytic activity">
    <reaction evidence="9">
        <text>L-seryl-[protein] + ATP = O-phospho-L-seryl-[protein] + ADP + H(+)</text>
        <dbReference type="Rhea" id="RHEA:17989"/>
        <dbReference type="Rhea" id="RHEA-COMP:9863"/>
        <dbReference type="Rhea" id="RHEA-COMP:11604"/>
        <dbReference type="ChEBI" id="CHEBI:15378"/>
        <dbReference type="ChEBI" id="CHEBI:29999"/>
        <dbReference type="ChEBI" id="CHEBI:30616"/>
        <dbReference type="ChEBI" id="CHEBI:83421"/>
        <dbReference type="ChEBI" id="CHEBI:456216"/>
        <dbReference type="EC" id="2.7.11.1"/>
    </reaction>
</comment>
<dbReference type="PANTHER" id="PTHR47096">
    <property type="entry name" value="MISSHAPEN LIKE KINASE 1"/>
    <property type="match status" value="1"/>
</dbReference>
<dbReference type="Xenbase" id="XB-GENE-1011650">
    <property type="gene designation" value="map4k4"/>
</dbReference>
<dbReference type="RefSeq" id="XP_012813127.1">
    <property type="nucleotide sequence ID" value="XM_012957673.3"/>
</dbReference>
<dbReference type="Pfam" id="PF00069">
    <property type="entry name" value="Pkinase"/>
    <property type="match status" value="1"/>
</dbReference>
<dbReference type="InterPro" id="IPR017441">
    <property type="entry name" value="Protein_kinase_ATP_BS"/>
</dbReference>
<feature type="compositionally biased region" description="Polar residues" evidence="11">
    <location>
        <begin position="971"/>
        <end position="984"/>
    </location>
</feature>
<evidence type="ECO:0000256" key="9">
    <source>
        <dbReference type="ARBA" id="ARBA00048679"/>
    </source>
</evidence>
<feature type="compositionally biased region" description="Basic and acidic residues" evidence="11">
    <location>
        <begin position="955"/>
        <end position="966"/>
    </location>
</feature>
<dbReference type="InterPro" id="IPR011009">
    <property type="entry name" value="Kinase-like_dom_sf"/>
</dbReference>
<dbReference type="InterPro" id="IPR000719">
    <property type="entry name" value="Prot_kinase_dom"/>
</dbReference>
<keyword evidence="4" id="KW-0808">Transferase</keyword>
<dbReference type="PANTHER" id="PTHR47096:SF1">
    <property type="entry name" value="MISSHAPEN LIKE KINASE 1"/>
    <property type="match status" value="1"/>
</dbReference>
<dbReference type="GO" id="GO:0005524">
    <property type="term" value="F:ATP binding"/>
    <property type="evidence" value="ECO:0007669"/>
    <property type="project" value="UniProtKB-UniRule"/>
</dbReference>
<dbReference type="Proteomes" id="UP000008143">
    <property type="component" value="Chromosome 2"/>
</dbReference>
<keyword evidence="3" id="KW-0723">Serine/threonine-protein kinase</keyword>
<feature type="compositionally biased region" description="Acidic residues" evidence="11">
    <location>
        <begin position="780"/>
        <end position="795"/>
    </location>
</feature>
<dbReference type="Gene3D" id="1.10.510.10">
    <property type="entry name" value="Transferase(Phosphotransferase) domain 1"/>
    <property type="match status" value="1"/>
</dbReference>
<feature type="compositionally biased region" description="Low complexity" evidence="11">
    <location>
        <begin position="876"/>
        <end position="901"/>
    </location>
</feature>
<sequence length="1308" mass="149713">MANDSPAKSLVDIDLSSLRDPAGIFELVEVVGNGTYGQVYKGRHVKTGQLAAIKVMDVTEDEEEEIKLEINMLKKYSHHRNIATYYGAFIKKSPPGHDDQLWLVMEFCGAGSITDLVKNTKGNSLKEDWIAYISREILRGLAHLHAHHVIHRDIKGQNVLLTENAEVKLVDFGVSAQLDRTVGRRNTFIGTPYWMAPEVIACDENPDATYDYRSDLWSCGITAIEMAEGAPPLCDMHPMRALFLIPRNPPPRLKSKKWSKKFFSFIEGCLVKNYMQRPPTEQLLKHPFIRDQPNERQVRIQLKDHIDRTRKKRGEKDETEYEYSGSEEEEEEVPEQEGEPSSIVNVPGESTLRRDFLRLQQENKERSEALRRQQLLQEQQLREQEEYKRQLLAERQKRIEQQKEQRRRLEEQQRREREARRQQEREQRRREQEEKKRMEEMERRRKEEEERRRAEEEKRRVEREQEYIRRQLEEEQRHLEILQQQLLQEQAMLLEYRWREMEEHRQAERLQRQLQQEQAYLMSLQHDHRQQQPPQQQPQPQQPPLSQQERSKQTYHTQEPKPHYEQAERIREAEERLRKANQGSPEAQAKQPGRVLEPLVPSRSESFSNGNSEPAQPAMHRPVEPQVPVRTTSRSPVLSRKDSPLQGSGQQNTQAGQRNSTSNIEPRLLWERVEKLVPRPGSGSSSGSSNSGSQAGSHPGSQSGSGERFRMRSSSKSEGSPSQRHENTAKKSEEKKEAVRQAKAPGEVDLTALAKELRAVDDVRPLHKVTDYSSSSEESGTTDEEDDDMEQEGADESTSGPEDARAMSSLNLSNGETESVKTMIVHDDVESEPAMTPSKEGTLIVRQSTVDKKRANQLESNGFASRIHLLPDLLQQSHSSSTTSSPTSSQPTPTMSPQTPQDKLTANETQSASNTLQKHKSSSSFTPFIDPRLLQISPSSGTTVTSVVGFSSEALRPDAMRQDPTRKGSVVNVNPTNTRPQSDTPEIRKYKKRFNSEILCAALWGVNLLVGTESGLMLLDRSGQGKVYPLINRRRFQQMDVLEGLNVLVTISGKKNKLRVYYLSWLRNKILHNDPEVEKKQGWTTVGDLEGCVHYKVVKYERIKFLVIALKSSVEVYAWAPKPYHKFMAFKSFGDLVHRPLLVDLTVEEGQRLKVIYGSCAGFHAVDVDSGAVYDIYLPTHIQSSIQPHAIIILPNTDGMELLVCYEDEGVYVNTYGRITKDVVLQWGEMPTSVAYIRSNQIMGWGEKAIEIRSVETGHLDGVFMHKRAQRLKFLCERNDKVFFASVRSGGSSQVYFMTLGRSSLLSW</sequence>
<dbReference type="InterPro" id="IPR008271">
    <property type="entry name" value="Ser/Thr_kinase_AS"/>
</dbReference>
<evidence type="ECO:0000256" key="4">
    <source>
        <dbReference type="ARBA" id="ARBA00022679"/>
    </source>
</evidence>
<keyword evidence="14" id="KW-1185">Reference proteome</keyword>
<dbReference type="InterPro" id="IPR051700">
    <property type="entry name" value="STE20_Ser-Thr_kinase"/>
</dbReference>
<feature type="binding site" evidence="10">
    <location>
        <position position="54"/>
    </location>
    <ligand>
        <name>ATP</name>
        <dbReference type="ChEBI" id="CHEBI:30616"/>
    </ligand>
</feature>
<comment type="catalytic activity">
    <reaction evidence="8">
        <text>L-threonyl-[protein] + ATP = O-phospho-L-threonyl-[protein] + ADP + H(+)</text>
        <dbReference type="Rhea" id="RHEA:46608"/>
        <dbReference type="Rhea" id="RHEA-COMP:11060"/>
        <dbReference type="Rhea" id="RHEA-COMP:11605"/>
        <dbReference type="ChEBI" id="CHEBI:15378"/>
        <dbReference type="ChEBI" id="CHEBI:30013"/>
        <dbReference type="ChEBI" id="CHEBI:30616"/>
        <dbReference type="ChEBI" id="CHEBI:61977"/>
        <dbReference type="ChEBI" id="CHEBI:456216"/>
        <dbReference type="EC" id="2.7.11.1"/>
    </reaction>
</comment>
<keyword evidence="6 15" id="KW-0418">Kinase</keyword>
<dbReference type="InterPro" id="IPR001180">
    <property type="entry name" value="CNH_dom"/>
</dbReference>
<evidence type="ECO:0000256" key="6">
    <source>
        <dbReference type="ARBA" id="ARBA00022777"/>
    </source>
</evidence>
<evidence type="ECO:0000256" key="7">
    <source>
        <dbReference type="ARBA" id="ARBA00022840"/>
    </source>
</evidence>
<feature type="compositionally biased region" description="Basic and acidic residues" evidence="11">
    <location>
        <begin position="668"/>
        <end position="677"/>
    </location>
</feature>
<feature type="compositionally biased region" description="Acidic residues" evidence="11">
    <location>
        <begin position="317"/>
        <end position="338"/>
    </location>
</feature>
<dbReference type="FunFam" id="3.30.200.20:FF:000006">
    <property type="entry name" value="TRAF2 and NCK-interacting protein kinase isoform 4"/>
    <property type="match status" value="1"/>
</dbReference>
<dbReference type="OrthoDB" id="8957712at2759"/>
<feature type="domain" description="Protein kinase" evidence="12">
    <location>
        <begin position="25"/>
        <end position="289"/>
    </location>
</feature>
<feature type="compositionally biased region" description="Polar residues" evidence="11">
    <location>
        <begin position="808"/>
        <end position="817"/>
    </location>
</feature>
<accession>A0A8J0SGS0</accession>
<feature type="region of interest" description="Disordered" evidence="11">
    <location>
        <begin position="306"/>
        <end position="349"/>
    </location>
</feature>
<evidence type="ECO:0000256" key="3">
    <source>
        <dbReference type="ARBA" id="ARBA00022527"/>
    </source>
</evidence>
<dbReference type="CDD" id="cd06636">
    <property type="entry name" value="STKc_MAP4K4_6_N"/>
    <property type="match status" value="1"/>
</dbReference>
<dbReference type="SMART" id="SM00220">
    <property type="entry name" value="S_TKc"/>
    <property type="match status" value="1"/>
</dbReference>
<dbReference type="SUPFAM" id="SSF56112">
    <property type="entry name" value="Protein kinase-like (PK-like)"/>
    <property type="match status" value="1"/>
</dbReference>
<dbReference type="PROSITE" id="PS50219">
    <property type="entry name" value="CNH"/>
    <property type="match status" value="1"/>
</dbReference>
<evidence type="ECO:0000313" key="15">
    <source>
        <dbReference type="RefSeq" id="XP_012813127.1"/>
    </source>
</evidence>
<evidence type="ECO:0000259" key="12">
    <source>
        <dbReference type="PROSITE" id="PS50011"/>
    </source>
</evidence>
<evidence type="ECO:0000256" key="1">
    <source>
        <dbReference type="ARBA" id="ARBA00008874"/>
    </source>
</evidence>
<organism evidence="14 15">
    <name type="scientific">Xenopus tropicalis</name>
    <name type="common">Western clawed frog</name>
    <name type="synonym">Silurana tropicalis</name>
    <dbReference type="NCBI Taxonomy" id="8364"/>
    <lineage>
        <taxon>Eukaryota</taxon>
        <taxon>Metazoa</taxon>
        <taxon>Chordata</taxon>
        <taxon>Craniata</taxon>
        <taxon>Vertebrata</taxon>
        <taxon>Euteleostomi</taxon>
        <taxon>Amphibia</taxon>
        <taxon>Batrachia</taxon>
        <taxon>Anura</taxon>
        <taxon>Pipoidea</taxon>
        <taxon>Pipidae</taxon>
        <taxon>Xenopodinae</taxon>
        <taxon>Xenopus</taxon>
        <taxon>Silurana</taxon>
    </lineage>
</organism>
<evidence type="ECO:0000313" key="16">
    <source>
        <dbReference type="Xenbase" id="XB-GENE-1011650"/>
    </source>
</evidence>
<dbReference type="PROSITE" id="PS50011">
    <property type="entry name" value="PROTEIN_KINASE_DOM"/>
    <property type="match status" value="1"/>
</dbReference>
<feature type="compositionally biased region" description="Polar residues" evidence="11">
    <location>
        <begin position="603"/>
        <end position="614"/>
    </location>
</feature>
<evidence type="ECO:0000256" key="11">
    <source>
        <dbReference type="SAM" id="MobiDB-lite"/>
    </source>
</evidence>
<evidence type="ECO:0000256" key="5">
    <source>
        <dbReference type="ARBA" id="ARBA00022741"/>
    </source>
</evidence>
<dbReference type="AGR" id="Xenbase:XB-GENE-1011650"/>
<feature type="region of interest" description="Disordered" evidence="11">
    <location>
        <begin position="420"/>
        <end position="462"/>
    </location>
</feature>
<dbReference type="Pfam" id="PF00780">
    <property type="entry name" value="CNH"/>
    <property type="match status" value="1"/>
</dbReference>
<keyword evidence="7 10" id="KW-0067">ATP-binding</keyword>
<evidence type="ECO:0000256" key="2">
    <source>
        <dbReference type="ARBA" id="ARBA00012513"/>
    </source>
</evidence>
<dbReference type="CTD" id="9448"/>
<evidence type="ECO:0000256" key="10">
    <source>
        <dbReference type="PROSITE-ProRule" id="PRU10141"/>
    </source>
</evidence>
<evidence type="ECO:0000259" key="13">
    <source>
        <dbReference type="PROSITE" id="PS50219"/>
    </source>
</evidence>
<proteinExistence type="inferred from homology"/>
<feature type="compositionally biased region" description="Basic and acidic residues" evidence="11">
    <location>
        <begin position="723"/>
        <end position="740"/>
    </location>
</feature>
<feature type="compositionally biased region" description="Basic and acidic residues" evidence="11">
    <location>
        <begin position="755"/>
        <end position="770"/>
    </location>
</feature>
<feature type="compositionally biased region" description="Polar residues" evidence="11">
    <location>
        <begin position="645"/>
        <end position="664"/>
    </location>
</feature>
<feature type="compositionally biased region" description="Polar residues" evidence="11">
    <location>
        <begin position="902"/>
        <end position="924"/>
    </location>
</feature>
<dbReference type="PROSITE" id="PS00108">
    <property type="entry name" value="PROTEIN_KINASE_ST"/>
    <property type="match status" value="1"/>
</dbReference>
<evidence type="ECO:0000313" key="14">
    <source>
        <dbReference type="Proteomes" id="UP000008143"/>
    </source>
</evidence>
<evidence type="ECO:0000256" key="8">
    <source>
        <dbReference type="ARBA" id="ARBA00047899"/>
    </source>
</evidence>
<name>A0A8J0SGS0_XENTR</name>
<keyword evidence="5 10" id="KW-0547">Nucleotide-binding</keyword>
<dbReference type="SMART" id="SM00036">
    <property type="entry name" value="CNH"/>
    <property type="match status" value="1"/>
</dbReference>
<reference evidence="15" key="1">
    <citation type="submission" date="2025-08" db="UniProtKB">
        <authorList>
            <consortium name="RefSeq"/>
        </authorList>
    </citation>
    <scope>IDENTIFICATION</scope>
    <source>
        <strain evidence="15">Nigerian</strain>
        <tissue evidence="15">Liver and blood</tissue>
    </source>
</reference>
<dbReference type="EC" id="2.7.11.1" evidence="2"/>
<dbReference type="PROSITE" id="PS00107">
    <property type="entry name" value="PROTEIN_KINASE_ATP"/>
    <property type="match status" value="1"/>
</dbReference>
<feature type="compositionally biased region" description="Basic and acidic residues" evidence="11">
    <location>
        <begin position="558"/>
        <end position="578"/>
    </location>
</feature>
<feature type="region of interest" description="Disordered" evidence="11">
    <location>
        <begin position="517"/>
        <end position="822"/>
    </location>
</feature>
<gene>
    <name evidence="15 16" type="primary">map4k4</name>
</gene>
<comment type="similarity">
    <text evidence="1">Belongs to the protein kinase superfamily. STE Ser/Thr protein kinase family. STE20 subfamily.</text>
</comment>
<protein>
    <recommendedName>
        <fullName evidence="2">non-specific serine/threonine protein kinase</fullName>
        <ecNumber evidence="2">2.7.11.1</ecNumber>
    </recommendedName>
</protein>